<dbReference type="InterPro" id="IPR017737">
    <property type="entry name" value="TssE1-like"/>
</dbReference>
<feature type="domain" description="IraD/Gp25-like" evidence="1">
    <location>
        <begin position="36"/>
        <end position="138"/>
    </location>
</feature>
<dbReference type="InterPro" id="IPR007048">
    <property type="entry name" value="IraD/Gp25-like"/>
</dbReference>
<dbReference type="Pfam" id="PF04965">
    <property type="entry name" value="GPW_gp25"/>
    <property type="match status" value="1"/>
</dbReference>
<dbReference type="Proteomes" id="UP001330434">
    <property type="component" value="Chromosome"/>
</dbReference>
<proteinExistence type="predicted"/>
<dbReference type="SUPFAM" id="SSF160719">
    <property type="entry name" value="gpW/gp25-like"/>
    <property type="match status" value="1"/>
</dbReference>
<name>A0ABZ2C3V0_9PROT</name>
<protein>
    <submittedName>
        <fullName evidence="2">Type VI secretion system baseplate subunit TssE</fullName>
    </submittedName>
</protein>
<dbReference type="EMBL" id="CP133270">
    <property type="protein sequence ID" value="WVX67013.1"/>
    <property type="molecule type" value="Genomic_DNA"/>
</dbReference>
<sequence length="163" mass="18211">MKNTQNLRGATAPLFDRIKAPGFSGDSTQVLLNSHELSQSVMTELKIMLNTRCTVRRSLYESHIDDVLIYGMPDLLGFPDFSYFDAANAQEWGRVASLLEITIQAIEPRFQNVKVDIQAFDAKTQELHINVSGLIKSGPLTQDIRFPLALSKNDSHPYKSKAA</sequence>
<dbReference type="RefSeq" id="WP_331255818.1">
    <property type="nucleotide sequence ID" value="NZ_CP133270.1"/>
</dbReference>
<reference evidence="2 3" key="1">
    <citation type="journal article" date="2024" name="Environ. Microbiol.">
        <title>Novel evolutionary insights on the interactions of the Holosporales (Alphaproteobacteria) with eukaryotic hosts from comparative genomics.</title>
        <authorList>
            <person name="Giovannini M."/>
            <person name="Petroni G."/>
            <person name="Castelli M."/>
        </authorList>
    </citation>
    <scope>NUCLEOTIDE SEQUENCE [LARGE SCALE GENOMIC DNA]</scope>
    <source>
        <strain evidence="2 3">US_Bl 15I1</strain>
    </source>
</reference>
<gene>
    <name evidence="2" type="ORF">Bealeia1_01209</name>
</gene>
<evidence type="ECO:0000313" key="3">
    <source>
        <dbReference type="Proteomes" id="UP001330434"/>
    </source>
</evidence>
<dbReference type="NCBIfam" id="TIGR03357">
    <property type="entry name" value="VI_zyme"/>
    <property type="match status" value="1"/>
</dbReference>
<keyword evidence="3" id="KW-1185">Reference proteome</keyword>
<evidence type="ECO:0000259" key="1">
    <source>
        <dbReference type="Pfam" id="PF04965"/>
    </source>
</evidence>
<organism evidence="2 3">
    <name type="scientific">Candidatus Bealeia paramacronuclearis</name>
    <dbReference type="NCBI Taxonomy" id="1921001"/>
    <lineage>
        <taxon>Bacteria</taxon>
        <taxon>Pseudomonadati</taxon>
        <taxon>Pseudomonadota</taxon>
        <taxon>Alphaproteobacteria</taxon>
        <taxon>Holosporales</taxon>
        <taxon>Holosporaceae</taxon>
        <taxon>Candidatus Bealeia</taxon>
    </lineage>
</organism>
<accession>A0ABZ2C3V0</accession>
<evidence type="ECO:0000313" key="2">
    <source>
        <dbReference type="EMBL" id="WVX67013.1"/>
    </source>
</evidence>